<keyword evidence="2 8" id="KW-0813">Transport</keyword>
<feature type="transmembrane region" description="Helical" evidence="8">
    <location>
        <begin position="428"/>
        <end position="450"/>
    </location>
</feature>
<evidence type="ECO:0000256" key="3">
    <source>
        <dbReference type="ARBA" id="ARBA00022475"/>
    </source>
</evidence>
<dbReference type="Proteomes" id="UP000264002">
    <property type="component" value="Unassembled WGS sequence"/>
</dbReference>
<dbReference type="AlphaFoldDB" id="A0A372MHX7"/>
<feature type="transmembrane region" description="Helical" evidence="8">
    <location>
        <begin position="299"/>
        <end position="325"/>
    </location>
</feature>
<keyword evidence="7 8" id="KW-0472">Membrane</keyword>
<feature type="transmembrane region" description="Helical" evidence="8">
    <location>
        <begin position="486"/>
        <end position="504"/>
    </location>
</feature>
<keyword evidence="6 8" id="KW-1133">Transmembrane helix</keyword>
<reference evidence="11" key="1">
    <citation type="submission" date="2018-08" db="EMBL/GenBank/DDBJ databases">
        <authorList>
            <person name="Grouzdev D.S."/>
            <person name="Krutkina M.S."/>
        </authorList>
    </citation>
    <scope>NUCLEOTIDE SEQUENCE [LARGE SCALE GENOMIC DNA]</scope>
    <source>
        <strain evidence="11">4-11</strain>
    </source>
</reference>
<keyword evidence="4" id="KW-0997">Cell inner membrane</keyword>
<feature type="transmembrane region" description="Helical" evidence="8">
    <location>
        <begin position="251"/>
        <end position="272"/>
    </location>
</feature>
<dbReference type="InterPro" id="IPR035906">
    <property type="entry name" value="MetI-like_sf"/>
</dbReference>
<feature type="transmembrane region" description="Helical" evidence="8">
    <location>
        <begin position="100"/>
        <end position="124"/>
    </location>
</feature>
<feature type="transmembrane region" description="Helical" evidence="8">
    <location>
        <begin position="535"/>
        <end position="554"/>
    </location>
</feature>
<gene>
    <name evidence="10" type="ORF">DYP60_04995</name>
</gene>
<feature type="transmembrane region" description="Helical" evidence="8">
    <location>
        <begin position="402"/>
        <end position="422"/>
    </location>
</feature>
<evidence type="ECO:0000256" key="1">
    <source>
        <dbReference type="ARBA" id="ARBA00004429"/>
    </source>
</evidence>
<name>A0A372MHX7_9SPIR</name>
<dbReference type="GO" id="GO:0055085">
    <property type="term" value="P:transmembrane transport"/>
    <property type="evidence" value="ECO:0007669"/>
    <property type="project" value="InterPro"/>
</dbReference>
<protein>
    <submittedName>
        <fullName evidence="10">Iron ABC transporter permease</fullName>
    </submittedName>
</protein>
<comment type="similarity">
    <text evidence="8">Belongs to the binding-protein-dependent transport system permease family.</text>
</comment>
<evidence type="ECO:0000256" key="4">
    <source>
        <dbReference type="ARBA" id="ARBA00022519"/>
    </source>
</evidence>
<feature type="transmembrane region" description="Helical" evidence="8">
    <location>
        <begin position="146"/>
        <end position="169"/>
    </location>
</feature>
<comment type="subcellular location">
    <subcellularLocation>
        <location evidence="1">Cell inner membrane</location>
        <topology evidence="1">Multi-pass membrane protein</topology>
    </subcellularLocation>
    <subcellularLocation>
        <location evidence="8">Cell membrane</location>
        <topology evidence="8">Multi-pass membrane protein</topology>
    </subcellularLocation>
</comment>
<dbReference type="CDD" id="cd06261">
    <property type="entry name" value="TM_PBP2"/>
    <property type="match status" value="2"/>
</dbReference>
<feature type="domain" description="ABC transmembrane type-1" evidence="9">
    <location>
        <begin position="365"/>
        <end position="554"/>
    </location>
</feature>
<dbReference type="PANTHER" id="PTHR43357:SF4">
    <property type="entry name" value="INNER MEMBRANE ABC TRANSPORTER PERMEASE PROTEIN YDCV"/>
    <property type="match status" value="1"/>
</dbReference>
<dbReference type="Gene3D" id="1.10.3720.10">
    <property type="entry name" value="MetI-like"/>
    <property type="match status" value="2"/>
</dbReference>
<proteinExistence type="inferred from homology"/>
<evidence type="ECO:0000256" key="5">
    <source>
        <dbReference type="ARBA" id="ARBA00022692"/>
    </source>
</evidence>
<keyword evidence="11" id="KW-1185">Reference proteome</keyword>
<dbReference type="EMBL" id="QUWK01000004">
    <property type="protein sequence ID" value="RFU95375.1"/>
    <property type="molecule type" value="Genomic_DNA"/>
</dbReference>
<evidence type="ECO:0000313" key="10">
    <source>
        <dbReference type="EMBL" id="RFU95375.1"/>
    </source>
</evidence>
<dbReference type="PANTHER" id="PTHR43357">
    <property type="entry name" value="INNER MEMBRANE ABC TRANSPORTER PERMEASE PROTEIN YDCV"/>
    <property type="match status" value="1"/>
</dbReference>
<feature type="transmembrane region" description="Helical" evidence="8">
    <location>
        <begin position="510"/>
        <end position="528"/>
    </location>
</feature>
<dbReference type="Pfam" id="PF00528">
    <property type="entry name" value="BPD_transp_1"/>
    <property type="match status" value="2"/>
</dbReference>
<dbReference type="SUPFAM" id="SSF161098">
    <property type="entry name" value="MetI-like"/>
    <property type="match status" value="2"/>
</dbReference>
<evidence type="ECO:0000259" key="9">
    <source>
        <dbReference type="PROSITE" id="PS50928"/>
    </source>
</evidence>
<organism evidence="10 11">
    <name type="scientific">Sphaerochaeta halotolerans</name>
    <dbReference type="NCBI Taxonomy" id="2293840"/>
    <lineage>
        <taxon>Bacteria</taxon>
        <taxon>Pseudomonadati</taxon>
        <taxon>Spirochaetota</taxon>
        <taxon>Spirochaetia</taxon>
        <taxon>Spirochaetales</taxon>
        <taxon>Sphaerochaetaceae</taxon>
        <taxon>Sphaerochaeta</taxon>
    </lineage>
</organism>
<reference evidence="10 11" key="2">
    <citation type="submission" date="2018-09" db="EMBL/GenBank/DDBJ databases">
        <title>Genome of Sphaerochaeta halotolerans strain 4-11.</title>
        <authorList>
            <person name="Nazina T.N."/>
            <person name="Sokolova D.S."/>
        </authorList>
    </citation>
    <scope>NUCLEOTIDE SEQUENCE [LARGE SCALE GENOMIC DNA]</scope>
    <source>
        <strain evidence="10 11">4-11</strain>
    </source>
</reference>
<keyword evidence="5 8" id="KW-0812">Transmembrane</keyword>
<feature type="transmembrane region" description="Helical" evidence="8">
    <location>
        <begin position="369"/>
        <end position="390"/>
    </location>
</feature>
<accession>A0A372MHX7</accession>
<evidence type="ECO:0000256" key="8">
    <source>
        <dbReference type="RuleBase" id="RU363032"/>
    </source>
</evidence>
<evidence type="ECO:0000313" key="11">
    <source>
        <dbReference type="Proteomes" id="UP000264002"/>
    </source>
</evidence>
<dbReference type="PROSITE" id="PS50928">
    <property type="entry name" value="ABC_TM1"/>
    <property type="match status" value="2"/>
</dbReference>
<feature type="transmembrane region" description="Helical" evidence="8">
    <location>
        <begin position="63"/>
        <end position="88"/>
    </location>
</feature>
<dbReference type="InterPro" id="IPR000515">
    <property type="entry name" value="MetI-like"/>
</dbReference>
<feature type="transmembrane region" description="Helical" evidence="8">
    <location>
        <begin position="203"/>
        <end position="231"/>
    </location>
</feature>
<evidence type="ECO:0000256" key="6">
    <source>
        <dbReference type="ARBA" id="ARBA00022989"/>
    </source>
</evidence>
<evidence type="ECO:0000256" key="2">
    <source>
        <dbReference type="ARBA" id="ARBA00022448"/>
    </source>
</evidence>
<evidence type="ECO:0000256" key="7">
    <source>
        <dbReference type="ARBA" id="ARBA00023136"/>
    </source>
</evidence>
<sequence>MRENNSIQYRRFYRTMPIPSMVVLLMLFFVPLFFTLSSAFITEEGFSFSRIISVFSDPYTQRIMGFTLLQATLSTLASLAVALPGAYLIATYSFKGKRMILALSTIPFVIPSILVVLGFVIFFGNNGFLNRALMALFQLEEPPLKILYSFPAIILAHTFYNFPIIMNLVSSYWEHMDENCEAASWTLGANKVRTFFSITLPRLIPAIVSSASLVFLFCFNSFAIILVLGGGPQFTTMEVEIYRQARMMGNPAAASALSLFSILITSLLLLWYNATQKKLGQSETYSTSHRKAEKRPATLVGSVLAFLYTIISFLFILGPIVSVVVRSFMAAPSRSAQEVFSLKWYRQLLSLEHATGHMGSALGALTNSLLIALAVAVLTVPLALTLSLAIRRKKHTNSFLELAGMLPMTVSSVIIGLGYYLIASRLRGGLALSYTLVVLAHLVIAIPFVLRTILPEYRKIPLTYMHSSLTLGAGPFRTFLSIELPLLKGAMFTGAIFAFALSMGEFNATLTLANSSIITLPVVMYRLIGSYNFQGACALGTILIAVSVLVFIVSEFARGGTYGR</sequence>
<feature type="domain" description="ABC transmembrane type-1" evidence="9">
    <location>
        <begin position="64"/>
        <end position="269"/>
    </location>
</feature>
<dbReference type="GO" id="GO:0005886">
    <property type="term" value="C:plasma membrane"/>
    <property type="evidence" value="ECO:0007669"/>
    <property type="project" value="UniProtKB-SubCell"/>
</dbReference>
<keyword evidence="3" id="KW-1003">Cell membrane</keyword>
<dbReference type="RefSeq" id="WP_117329784.1">
    <property type="nucleotide sequence ID" value="NZ_QUWK01000004.1"/>
</dbReference>
<comment type="caution">
    <text evidence="10">The sequence shown here is derived from an EMBL/GenBank/DDBJ whole genome shotgun (WGS) entry which is preliminary data.</text>
</comment>